<evidence type="ECO:0000256" key="2">
    <source>
        <dbReference type="ARBA" id="ARBA00004569"/>
    </source>
</evidence>
<dbReference type="PANTHER" id="PTHR46811:SF1">
    <property type="entry name" value="COILED-COIL-HELIX-COILED-COIL-HELIX DOMAIN-CONTAINING PROTEIN 7"/>
    <property type="match status" value="1"/>
</dbReference>
<dbReference type="Proteomes" id="UP000186303">
    <property type="component" value="Chromosome 1"/>
</dbReference>
<dbReference type="InterPro" id="IPR051040">
    <property type="entry name" value="COX23"/>
</dbReference>
<dbReference type="GO" id="GO:0033108">
    <property type="term" value="P:mitochondrial respiratory chain complex assembly"/>
    <property type="evidence" value="ECO:0007669"/>
    <property type="project" value="TreeGrafter"/>
</dbReference>
<proteinExistence type="predicted"/>
<dbReference type="GO" id="GO:0005758">
    <property type="term" value="C:mitochondrial intermembrane space"/>
    <property type="evidence" value="ECO:0007669"/>
    <property type="project" value="UniProtKB-SubCell"/>
</dbReference>
<dbReference type="PROSITE" id="PS51808">
    <property type="entry name" value="CHCH"/>
    <property type="match status" value="1"/>
</dbReference>
<evidence type="ECO:0000313" key="6">
    <source>
        <dbReference type="Proteomes" id="UP000186303"/>
    </source>
</evidence>
<sequence>MPTTRTSLSELDLSARMPDTNDVFEGKMPSQYTDPCKQAAMQSMRCLERHGHDKSMCHNEFYIYRQCKKEFIRQRRENR</sequence>
<protein>
    <submittedName>
        <fullName evidence="5">Similar to S.cerevisiae protein COX23 (Protein that functions in mitochondrial copper homeostasis)</fullName>
    </submittedName>
</protein>
<name>A0A1M8A0U5_MALS4</name>
<comment type="function">
    <text evidence="1">Required for the assembly of cytochrome c oxidase.</text>
</comment>
<dbReference type="SUPFAM" id="SSF47072">
    <property type="entry name" value="Cysteine alpha-hairpin motif"/>
    <property type="match status" value="1"/>
</dbReference>
<dbReference type="AlphaFoldDB" id="A0A1M8A0U5"/>
<comment type="subcellular location">
    <subcellularLocation>
        <location evidence="2">Mitochondrion intermembrane space</location>
    </subcellularLocation>
</comment>
<evidence type="ECO:0000256" key="4">
    <source>
        <dbReference type="ARBA" id="ARBA00023157"/>
    </source>
</evidence>
<gene>
    <name evidence="5" type="ORF">MSYG_0401</name>
</gene>
<dbReference type="PANTHER" id="PTHR46811">
    <property type="entry name" value="COILED-COIL-HELIX-COILED-COIL-HELIX DOMAIN-CONTAINING PROTEIN 7"/>
    <property type="match status" value="1"/>
</dbReference>
<dbReference type="VEuPathDB" id="FungiDB:MSYG_0401"/>
<keyword evidence="3" id="KW-0496">Mitochondrion</keyword>
<dbReference type="EMBL" id="LT671821">
    <property type="protein sequence ID" value="SHO76066.1"/>
    <property type="molecule type" value="Genomic_DNA"/>
</dbReference>
<accession>A0A1M8A0U5</accession>
<evidence type="ECO:0000256" key="1">
    <source>
        <dbReference type="ARBA" id="ARBA00003875"/>
    </source>
</evidence>
<keyword evidence="6" id="KW-1185">Reference proteome</keyword>
<evidence type="ECO:0000313" key="5">
    <source>
        <dbReference type="EMBL" id="SHO76066.1"/>
    </source>
</evidence>
<reference evidence="6" key="1">
    <citation type="journal article" date="2017" name="Nucleic Acids Res.">
        <title>Proteogenomics produces comprehensive and highly accurate protein-coding gene annotation in a complete genome assembly of Malassezia sympodialis.</title>
        <authorList>
            <person name="Zhu Y."/>
            <person name="Engstroem P.G."/>
            <person name="Tellgren-Roth C."/>
            <person name="Baudo C.D."/>
            <person name="Kennell J.C."/>
            <person name="Sun S."/>
            <person name="Billmyre R.B."/>
            <person name="Schroeder M.S."/>
            <person name="Andersson A."/>
            <person name="Holm T."/>
            <person name="Sigurgeirsson B."/>
            <person name="Wu G."/>
            <person name="Sankaranarayanan S.R."/>
            <person name="Siddharthan R."/>
            <person name="Sanyal K."/>
            <person name="Lundeberg J."/>
            <person name="Nystedt B."/>
            <person name="Boekhout T."/>
            <person name="Dawson T.L. Jr."/>
            <person name="Heitman J."/>
            <person name="Scheynius A."/>
            <person name="Lehtioe J."/>
        </authorList>
    </citation>
    <scope>NUCLEOTIDE SEQUENCE [LARGE SCALE GENOMIC DNA]</scope>
    <source>
        <strain evidence="6">ATCC 42132</strain>
    </source>
</reference>
<dbReference type="InterPro" id="IPR009069">
    <property type="entry name" value="Cys_alpha_HP_mot_SF"/>
</dbReference>
<dbReference type="STRING" id="1230383.A0A1M8A0U5"/>
<evidence type="ECO:0000256" key="3">
    <source>
        <dbReference type="ARBA" id="ARBA00023128"/>
    </source>
</evidence>
<organism evidence="5 6">
    <name type="scientific">Malassezia sympodialis (strain ATCC 42132)</name>
    <name type="common">Atopic eczema-associated yeast</name>
    <dbReference type="NCBI Taxonomy" id="1230383"/>
    <lineage>
        <taxon>Eukaryota</taxon>
        <taxon>Fungi</taxon>
        <taxon>Dikarya</taxon>
        <taxon>Basidiomycota</taxon>
        <taxon>Ustilaginomycotina</taxon>
        <taxon>Malasseziomycetes</taxon>
        <taxon>Malasseziales</taxon>
        <taxon>Malasseziaceae</taxon>
        <taxon>Malassezia</taxon>
    </lineage>
</organism>
<keyword evidence="4" id="KW-1015">Disulfide bond</keyword>
<dbReference type="OrthoDB" id="3340717at2759"/>